<accession>A0A6N4WHJ7</accession>
<dbReference type="KEGG" id="many:MANY_48610"/>
<organism evidence="1 2">
    <name type="scientific">Mycolicibacterium anyangense</name>
    <dbReference type="NCBI Taxonomy" id="1431246"/>
    <lineage>
        <taxon>Bacteria</taxon>
        <taxon>Bacillati</taxon>
        <taxon>Actinomycetota</taxon>
        <taxon>Actinomycetes</taxon>
        <taxon>Mycobacteriales</taxon>
        <taxon>Mycobacteriaceae</taxon>
        <taxon>Mycolicibacterium</taxon>
    </lineage>
</organism>
<gene>
    <name evidence="1" type="ORF">MANY_48610</name>
</gene>
<dbReference type="AlphaFoldDB" id="A0A6N4WHJ7"/>
<keyword evidence="2" id="KW-1185">Reference proteome</keyword>
<evidence type="ECO:0000313" key="2">
    <source>
        <dbReference type="Proteomes" id="UP000467249"/>
    </source>
</evidence>
<sequence>MRVTVSPSPGDEIDGAWWPHSGLLARELPALVDALRPVLGEIVDIALNWSANAGAPVLKPLSSGSMSMLGWNDRRQRLVLAVGRTAQARLLVVPHSTTPALGRIVLRRAASMALSADDLNNPILETADCVLRAAKAESVVWRALPGALAADSSAV</sequence>
<dbReference type="Proteomes" id="UP000467249">
    <property type="component" value="Chromosome"/>
</dbReference>
<reference evidence="1 2" key="1">
    <citation type="journal article" date="2019" name="Emerg. Microbes Infect.">
        <title>Comprehensive subspecies identification of 175 nontuberculous mycobacteria species based on 7547 genomic profiles.</title>
        <authorList>
            <person name="Matsumoto Y."/>
            <person name="Kinjo T."/>
            <person name="Motooka D."/>
            <person name="Nabeya D."/>
            <person name="Jung N."/>
            <person name="Uechi K."/>
            <person name="Horii T."/>
            <person name="Iida T."/>
            <person name="Fujita J."/>
            <person name="Nakamura S."/>
        </authorList>
    </citation>
    <scope>NUCLEOTIDE SEQUENCE [LARGE SCALE GENOMIC DNA]</scope>
    <source>
        <strain evidence="1 2">JCM 30275</strain>
    </source>
</reference>
<evidence type="ECO:0000313" key="1">
    <source>
        <dbReference type="EMBL" id="BBZ79524.1"/>
    </source>
</evidence>
<dbReference type="EMBL" id="AP022620">
    <property type="protein sequence ID" value="BBZ79524.1"/>
    <property type="molecule type" value="Genomic_DNA"/>
</dbReference>
<protein>
    <submittedName>
        <fullName evidence="1">Uncharacterized protein</fullName>
    </submittedName>
</protein>
<dbReference type="Pfam" id="PF19457">
    <property type="entry name" value="DUF5994"/>
    <property type="match status" value="1"/>
</dbReference>
<name>A0A6N4WHJ7_9MYCO</name>
<dbReference type="InterPro" id="IPR046036">
    <property type="entry name" value="DUF5994"/>
</dbReference>
<proteinExistence type="predicted"/>